<gene>
    <name evidence="9" type="ORF">D7322_18505</name>
</gene>
<dbReference type="Gene3D" id="1.25.40.390">
    <property type="match status" value="2"/>
</dbReference>
<evidence type="ECO:0000313" key="9">
    <source>
        <dbReference type="EMBL" id="RKO70169.1"/>
    </source>
</evidence>
<keyword evidence="3" id="KW-0732">Signal</keyword>
<dbReference type="InterPro" id="IPR011990">
    <property type="entry name" value="TPR-like_helical_dom_sf"/>
</dbReference>
<dbReference type="GO" id="GO:0009279">
    <property type="term" value="C:cell outer membrane"/>
    <property type="evidence" value="ECO:0007669"/>
    <property type="project" value="UniProtKB-SubCell"/>
</dbReference>
<sequence length="457" mass="51790">MKIQSILIYSFVASATLLGSACRKYVEIEQNDRRTLKTTDDYRYLLNNKGNFETSYLLPLVTSDNIAPEVASTAASVWGGSTQLAYIWSAEFFTGDQQDGGWNNLYKHIYVANEILDGVMDSQNGTPAQKLAVAAEARVHRAFAYYSLANQYAPVYDPTKAESQQGLPLLLTVDLFQNLSRVSLARIYEQIITDLTTAINNLPNYPSFNYHPSKVSAYALMSRVYLTMRNFEEAGRYADLALALDPTIYNLEDFTRDETFPRLIDDKEVLLSKTSAGYMIGPLNPELISLYKEGDLRLKLFIDNEPGTYKGYIYKKPVFNSSGNYYNASYVGLSSPEVLLNRAEVYARQNNAAKLVELLNLLRKKRFSADKYVALTTADVNSDLLQSVIDERRREFVGTDLRWYDMRRLTLDGGYFKTITRTFNGQTYSLNAGSPRLVYPINERVLSFNPEIGQNPR</sequence>
<dbReference type="SUPFAM" id="SSF48452">
    <property type="entry name" value="TPR-like"/>
    <property type="match status" value="1"/>
</dbReference>
<accession>A0A420VVD5</accession>
<comment type="subcellular location">
    <subcellularLocation>
        <location evidence="1">Cell outer membrane</location>
    </subcellularLocation>
</comment>
<comment type="similarity">
    <text evidence="2">Belongs to the SusD family.</text>
</comment>
<evidence type="ECO:0000256" key="4">
    <source>
        <dbReference type="ARBA" id="ARBA00023136"/>
    </source>
</evidence>
<dbReference type="PROSITE" id="PS50005">
    <property type="entry name" value="TPR"/>
    <property type="match status" value="1"/>
</dbReference>
<keyword evidence="6" id="KW-0802">TPR repeat</keyword>
<feature type="domain" description="RagB/SusD" evidence="7">
    <location>
        <begin position="308"/>
        <end position="456"/>
    </location>
</feature>
<dbReference type="Pfam" id="PF07980">
    <property type="entry name" value="SusD_RagB"/>
    <property type="match status" value="1"/>
</dbReference>
<dbReference type="InterPro" id="IPR033985">
    <property type="entry name" value="SusD-like_N"/>
</dbReference>
<evidence type="ECO:0000259" key="7">
    <source>
        <dbReference type="Pfam" id="PF07980"/>
    </source>
</evidence>
<keyword evidence="5" id="KW-0998">Cell outer membrane</keyword>
<dbReference type="InterPro" id="IPR012944">
    <property type="entry name" value="SusD_RagB_dom"/>
</dbReference>
<dbReference type="RefSeq" id="WP_121125726.1">
    <property type="nucleotide sequence ID" value="NZ_RBWS01000014.1"/>
</dbReference>
<feature type="domain" description="SusD-like N-terminal" evidence="8">
    <location>
        <begin position="77"/>
        <end position="226"/>
    </location>
</feature>
<comment type="caution">
    <text evidence="9">The sequence shown here is derived from an EMBL/GenBank/DDBJ whole genome shotgun (WGS) entry which is preliminary data.</text>
</comment>
<dbReference type="PROSITE" id="PS51257">
    <property type="entry name" value="PROKAR_LIPOPROTEIN"/>
    <property type="match status" value="1"/>
</dbReference>
<evidence type="ECO:0000313" key="10">
    <source>
        <dbReference type="Proteomes" id="UP000282423"/>
    </source>
</evidence>
<dbReference type="Proteomes" id="UP000282423">
    <property type="component" value="Unassembled WGS sequence"/>
</dbReference>
<dbReference type="InterPro" id="IPR019734">
    <property type="entry name" value="TPR_rpt"/>
</dbReference>
<keyword evidence="4" id="KW-0472">Membrane</keyword>
<dbReference type="OrthoDB" id="629561at2"/>
<reference evidence="9 10" key="1">
    <citation type="submission" date="2018-10" db="EMBL/GenBank/DDBJ databases">
        <title>Sphingobacterium sp. M05W1-28.</title>
        <authorList>
            <person name="Cai H."/>
        </authorList>
    </citation>
    <scope>NUCLEOTIDE SEQUENCE [LARGE SCALE GENOMIC DNA]</scope>
    <source>
        <strain evidence="9 10">M05W1-28</strain>
    </source>
</reference>
<name>A0A420VVD5_9SPHI</name>
<keyword evidence="10" id="KW-1185">Reference proteome</keyword>
<evidence type="ECO:0000256" key="5">
    <source>
        <dbReference type="ARBA" id="ARBA00023237"/>
    </source>
</evidence>
<evidence type="ECO:0000256" key="2">
    <source>
        <dbReference type="ARBA" id="ARBA00006275"/>
    </source>
</evidence>
<proteinExistence type="inferred from homology"/>
<organism evidence="9 10">
    <name type="scientific">Sphingobacterium puteale</name>
    <dbReference type="NCBI Taxonomy" id="2420510"/>
    <lineage>
        <taxon>Bacteria</taxon>
        <taxon>Pseudomonadati</taxon>
        <taxon>Bacteroidota</taxon>
        <taxon>Sphingobacteriia</taxon>
        <taxon>Sphingobacteriales</taxon>
        <taxon>Sphingobacteriaceae</taxon>
        <taxon>Sphingobacterium</taxon>
    </lineage>
</organism>
<dbReference type="EMBL" id="RBWS01000014">
    <property type="protein sequence ID" value="RKO70169.1"/>
    <property type="molecule type" value="Genomic_DNA"/>
</dbReference>
<evidence type="ECO:0000256" key="1">
    <source>
        <dbReference type="ARBA" id="ARBA00004442"/>
    </source>
</evidence>
<dbReference type="Pfam" id="PF14322">
    <property type="entry name" value="SusD-like_3"/>
    <property type="match status" value="1"/>
</dbReference>
<evidence type="ECO:0000256" key="6">
    <source>
        <dbReference type="PROSITE-ProRule" id="PRU00339"/>
    </source>
</evidence>
<evidence type="ECO:0000259" key="8">
    <source>
        <dbReference type="Pfam" id="PF14322"/>
    </source>
</evidence>
<dbReference type="AlphaFoldDB" id="A0A420VVD5"/>
<evidence type="ECO:0000256" key="3">
    <source>
        <dbReference type="ARBA" id="ARBA00022729"/>
    </source>
</evidence>
<feature type="repeat" description="TPR" evidence="6">
    <location>
        <begin position="215"/>
        <end position="248"/>
    </location>
</feature>
<protein>
    <submittedName>
        <fullName evidence="9">RagB/SusD family nutrient uptake outer membrane protein</fullName>
    </submittedName>
</protein>